<evidence type="ECO:0000256" key="17">
    <source>
        <dbReference type="ARBA" id="ARBA00048623"/>
    </source>
</evidence>
<dbReference type="InterPro" id="IPR003805">
    <property type="entry name" value="CobS"/>
</dbReference>
<keyword evidence="8 19" id="KW-0169">Cobalamin biosynthesis</keyword>
<evidence type="ECO:0000256" key="18">
    <source>
        <dbReference type="ARBA" id="ARBA00049504"/>
    </source>
</evidence>
<dbReference type="EMBL" id="BAEE01000089">
    <property type="protein sequence ID" value="GAB11823.1"/>
    <property type="molecule type" value="Genomic_DNA"/>
</dbReference>
<feature type="transmembrane region" description="Helical" evidence="19">
    <location>
        <begin position="175"/>
        <end position="199"/>
    </location>
</feature>
<dbReference type="PANTHER" id="PTHR34148">
    <property type="entry name" value="ADENOSYLCOBINAMIDE-GDP RIBAZOLETRANSFERASE"/>
    <property type="match status" value="1"/>
</dbReference>
<feature type="transmembrane region" description="Helical" evidence="19">
    <location>
        <begin position="234"/>
        <end position="253"/>
    </location>
</feature>
<evidence type="ECO:0000313" key="20">
    <source>
        <dbReference type="EMBL" id="GAB11823.1"/>
    </source>
</evidence>
<evidence type="ECO:0000256" key="14">
    <source>
        <dbReference type="ARBA" id="ARBA00025228"/>
    </source>
</evidence>
<evidence type="ECO:0000256" key="12">
    <source>
        <dbReference type="ARBA" id="ARBA00022989"/>
    </source>
</evidence>
<dbReference type="UniPathway" id="UPA00148">
    <property type="reaction ID" value="UER00238"/>
</dbReference>
<comment type="catalytic activity">
    <reaction evidence="17 19">
        <text>alpha-ribazole + adenosylcob(III)inamide-GDP = adenosylcob(III)alamin + GMP + H(+)</text>
        <dbReference type="Rhea" id="RHEA:16049"/>
        <dbReference type="ChEBI" id="CHEBI:10329"/>
        <dbReference type="ChEBI" id="CHEBI:15378"/>
        <dbReference type="ChEBI" id="CHEBI:18408"/>
        <dbReference type="ChEBI" id="CHEBI:58115"/>
        <dbReference type="ChEBI" id="CHEBI:60487"/>
        <dbReference type="EC" id="2.7.8.26"/>
    </reaction>
</comment>
<dbReference type="GO" id="GO:0051073">
    <property type="term" value="F:adenosylcobinamide-GDP ribazoletransferase activity"/>
    <property type="evidence" value="ECO:0007669"/>
    <property type="project" value="UniProtKB-UniRule"/>
</dbReference>
<name>G7H7J8_9ACTN</name>
<evidence type="ECO:0000256" key="7">
    <source>
        <dbReference type="ARBA" id="ARBA00022475"/>
    </source>
</evidence>
<evidence type="ECO:0000256" key="10">
    <source>
        <dbReference type="ARBA" id="ARBA00022692"/>
    </source>
</evidence>
<evidence type="ECO:0000256" key="8">
    <source>
        <dbReference type="ARBA" id="ARBA00022573"/>
    </source>
</evidence>
<evidence type="ECO:0000256" key="4">
    <source>
        <dbReference type="ARBA" id="ARBA00010561"/>
    </source>
</evidence>
<protein>
    <recommendedName>
        <fullName evidence="6 19">Adenosylcobinamide-GDP ribazoletransferase</fullName>
        <ecNumber evidence="5 19">2.7.8.26</ecNumber>
    </recommendedName>
    <alternativeName>
        <fullName evidence="16 19">Cobalamin synthase</fullName>
    </alternativeName>
    <alternativeName>
        <fullName evidence="15 19">Cobalamin-5'-phosphate synthase</fullName>
    </alternativeName>
</protein>
<comment type="catalytic activity">
    <reaction evidence="18 19">
        <text>alpha-ribazole 5'-phosphate + adenosylcob(III)inamide-GDP = adenosylcob(III)alamin 5'-phosphate + GMP + H(+)</text>
        <dbReference type="Rhea" id="RHEA:23560"/>
        <dbReference type="ChEBI" id="CHEBI:15378"/>
        <dbReference type="ChEBI" id="CHEBI:57918"/>
        <dbReference type="ChEBI" id="CHEBI:58115"/>
        <dbReference type="ChEBI" id="CHEBI:60487"/>
        <dbReference type="ChEBI" id="CHEBI:60493"/>
        <dbReference type="EC" id="2.7.8.26"/>
    </reaction>
</comment>
<proteinExistence type="inferred from homology"/>
<feature type="transmembrane region" description="Helical" evidence="19">
    <location>
        <begin position="39"/>
        <end position="61"/>
    </location>
</feature>
<keyword evidence="9 19" id="KW-0808">Transferase</keyword>
<evidence type="ECO:0000256" key="13">
    <source>
        <dbReference type="ARBA" id="ARBA00023136"/>
    </source>
</evidence>
<dbReference type="GO" id="GO:0005886">
    <property type="term" value="C:plasma membrane"/>
    <property type="evidence" value="ECO:0007669"/>
    <property type="project" value="UniProtKB-SubCell"/>
</dbReference>
<accession>G7H7J8</accession>
<dbReference type="GO" id="GO:0008818">
    <property type="term" value="F:cobalamin 5'-phosphate synthase activity"/>
    <property type="evidence" value="ECO:0007669"/>
    <property type="project" value="UniProtKB-UniRule"/>
</dbReference>
<feature type="transmembrane region" description="Helical" evidence="19">
    <location>
        <begin position="67"/>
        <end position="84"/>
    </location>
</feature>
<dbReference type="Proteomes" id="UP000035088">
    <property type="component" value="Unassembled WGS sequence"/>
</dbReference>
<evidence type="ECO:0000256" key="1">
    <source>
        <dbReference type="ARBA" id="ARBA00001946"/>
    </source>
</evidence>
<evidence type="ECO:0000256" key="11">
    <source>
        <dbReference type="ARBA" id="ARBA00022842"/>
    </source>
</evidence>
<evidence type="ECO:0000256" key="5">
    <source>
        <dbReference type="ARBA" id="ARBA00013200"/>
    </source>
</evidence>
<dbReference type="GO" id="GO:0009236">
    <property type="term" value="P:cobalamin biosynthetic process"/>
    <property type="evidence" value="ECO:0007669"/>
    <property type="project" value="UniProtKB-UniRule"/>
</dbReference>
<dbReference type="STRING" id="1073574.GOARA_089_00050"/>
<dbReference type="AlphaFoldDB" id="G7H7J8"/>
<keyword evidence="7 19" id="KW-1003">Cell membrane</keyword>
<dbReference type="Pfam" id="PF02654">
    <property type="entry name" value="CobS"/>
    <property type="match status" value="1"/>
</dbReference>
<comment type="subcellular location">
    <subcellularLocation>
        <location evidence="2 19">Cell membrane</location>
        <topology evidence="2 19">Multi-pass membrane protein</topology>
    </subcellularLocation>
</comment>
<feature type="transmembrane region" description="Helical" evidence="19">
    <location>
        <begin position="117"/>
        <end position="139"/>
    </location>
</feature>
<dbReference type="RefSeq" id="WP_007323897.1">
    <property type="nucleotide sequence ID" value="NZ_BAEE01000089.1"/>
</dbReference>
<comment type="cofactor">
    <cofactor evidence="1 19">
        <name>Mg(2+)</name>
        <dbReference type="ChEBI" id="CHEBI:18420"/>
    </cofactor>
</comment>
<evidence type="ECO:0000256" key="6">
    <source>
        <dbReference type="ARBA" id="ARBA00015850"/>
    </source>
</evidence>
<comment type="similarity">
    <text evidence="4 19">Belongs to the CobS family.</text>
</comment>
<evidence type="ECO:0000256" key="3">
    <source>
        <dbReference type="ARBA" id="ARBA00004663"/>
    </source>
</evidence>
<comment type="pathway">
    <text evidence="3 19">Cofactor biosynthesis; adenosylcobalamin biosynthesis; adenosylcobalamin from cob(II)yrinate a,c-diamide: step 7/7.</text>
</comment>
<reference evidence="20 21" key="1">
    <citation type="submission" date="2011-11" db="EMBL/GenBank/DDBJ databases">
        <title>Whole genome shotgun sequence of Gordonia araii NBRC 100433.</title>
        <authorList>
            <person name="Yoshida Y."/>
            <person name="Hosoyama A."/>
            <person name="Tsuchikane K."/>
            <person name="Katsumata H."/>
            <person name="Yamazaki S."/>
            <person name="Fujita N."/>
        </authorList>
    </citation>
    <scope>NUCLEOTIDE SEQUENCE [LARGE SCALE GENOMIC DNA]</scope>
    <source>
        <strain evidence="20 21">NBRC 100433</strain>
    </source>
</reference>
<organism evidence="20 21">
    <name type="scientific">Gordonia araii NBRC 100433</name>
    <dbReference type="NCBI Taxonomy" id="1073574"/>
    <lineage>
        <taxon>Bacteria</taxon>
        <taxon>Bacillati</taxon>
        <taxon>Actinomycetota</taxon>
        <taxon>Actinomycetes</taxon>
        <taxon>Mycobacteriales</taxon>
        <taxon>Gordoniaceae</taxon>
        <taxon>Gordonia</taxon>
    </lineage>
</organism>
<keyword evidence="12 19" id="KW-1133">Transmembrane helix</keyword>
<keyword evidence="13 19" id="KW-0472">Membrane</keyword>
<feature type="transmembrane region" description="Helical" evidence="19">
    <location>
        <begin position="205"/>
        <end position="222"/>
    </location>
</feature>
<dbReference type="PANTHER" id="PTHR34148:SF1">
    <property type="entry name" value="ADENOSYLCOBINAMIDE-GDP RIBAZOLETRANSFERASE"/>
    <property type="match status" value="1"/>
</dbReference>
<keyword evidence="11 19" id="KW-0460">Magnesium</keyword>
<dbReference type="HAMAP" id="MF_00719">
    <property type="entry name" value="CobS"/>
    <property type="match status" value="1"/>
</dbReference>
<evidence type="ECO:0000256" key="19">
    <source>
        <dbReference type="HAMAP-Rule" id="MF_00719"/>
    </source>
</evidence>
<evidence type="ECO:0000256" key="16">
    <source>
        <dbReference type="ARBA" id="ARBA00032853"/>
    </source>
</evidence>
<sequence>MTAESRIGPLGALRLAASWLTVAPVGTPNTTMDRRAGAAVLRATPVIGAALGALAAALALGLSQTRAPELLVGVLVVAMLALLTRGMHLDGLADTADGLGCYGPPERVREVMRDGGVGPFGVLALLAVCSIGTVCIGTLAADAHWYDIAFAVGVSRVAAVVGCRWRLGAAAVSGFGALVAGTQKWWIVVWVGVAALAAIPLGTRGFVAVALVVIVSWAFTAHCARRAAGITGDILGAAIELSAAVALLALVTVP</sequence>
<keyword evidence="21" id="KW-1185">Reference proteome</keyword>
<evidence type="ECO:0000313" key="21">
    <source>
        <dbReference type="Proteomes" id="UP000035088"/>
    </source>
</evidence>
<keyword evidence="10 19" id="KW-0812">Transmembrane</keyword>
<comment type="caution">
    <text evidence="20">The sequence shown here is derived from an EMBL/GenBank/DDBJ whole genome shotgun (WGS) entry which is preliminary data.</text>
</comment>
<comment type="function">
    <text evidence="14 19">Joins adenosylcobinamide-GDP and alpha-ribazole to generate adenosylcobalamin (Ado-cobalamin). Also synthesizes adenosylcobalamin 5'-phosphate from adenosylcobinamide-GDP and alpha-ribazole 5'-phosphate.</text>
</comment>
<dbReference type="EC" id="2.7.8.26" evidence="5 19"/>
<evidence type="ECO:0000256" key="9">
    <source>
        <dbReference type="ARBA" id="ARBA00022679"/>
    </source>
</evidence>
<evidence type="ECO:0000256" key="2">
    <source>
        <dbReference type="ARBA" id="ARBA00004651"/>
    </source>
</evidence>
<gene>
    <name evidence="19 20" type="primary">cobS</name>
    <name evidence="20" type="ORF">GOARA_089_00050</name>
</gene>
<evidence type="ECO:0000256" key="15">
    <source>
        <dbReference type="ARBA" id="ARBA00032605"/>
    </source>
</evidence>